<dbReference type="InterPro" id="IPR047817">
    <property type="entry name" value="ABC2_TM_bact-type"/>
</dbReference>
<gene>
    <name evidence="11" type="ORF">V6L76_06520</name>
</gene>
<feature type="transmembrane region" description="Helical" evidence="9">
    <location>
        <begin position="191"/>
        <end position="209"/>
    </location>
</feature>
<proteinExistence type="inferred from homology"/>
<feature type="transmembrane region" description="Helical" evidence="9">
    <location>
        <begin position="79"/>
        <end position="99"/>
    </location>
</feature>
<comment type="caution">
    <text evidence="11">The sequence shown here is derived from an EMBL/GenBank/DDBJ whole genome shotgun (WGS) entry which is preliminary data.</text>
</comment>
<dbReference type="Pfam" id="PF01061">
    <property type="entry name" value="ABC2_membrane"/>
    <property type="match status" value="1"/>
</dbReference>
<feature type="transmembrane region" description="Helical" evidence="9">
    <location>
        <begin position="155"/>
        <end position="179"/>
    </location>
</feature>
<evidence type="ECO:0000313" key="11">
    <source>
        <dbReference type="EMBL" id="MEH0095896.1"/>
    </source>
</evidence>
<dbReference type="RefSeq" id="WP_334250709.1">
    <property type="nucleotide sequence ID" value="NZ_JBAKBE010000003.1"/>
</dbReference>
<reference evidence="11 12" key="1">
    <citation type="submission" date="2024-02" db="EMBL/GenBank/DDBJ databases">
        <title>A new putative Pannonibacter species isolated from two cases of bloodstream infections in paediatric patients.</title>
        <authorList>
            <person name="Castellana S."/>
            <person name="De Laurentiis V."/>
            <person name="Grassi M."/>
            <person name="De Leonardis F."/>
            <person name="Mosca A."/>
            <person name="De Carlo C."/>
            <person name="Sparapano E."/>
            <person name="Ronga L."/>
            <person name="Santacroce L."/>
            <person name="Chironna M."/>
            <person name="De Robertis A."/>
            <person name="Bianco A."/>
            <person name="Del Sambro L."/>
            <person name="Capozzi L."/>
            <person name="Parisi A."/>
        </authorList>
    </citation>
    <scope>NUCLEOTIDE SEQUENCE [LARGE SCALE GENOMIC DNA]</scope>
    <source>
        <strain evidence="11 12">Pt2</strain>
    </source>
</reference>
<keyword evidence="5 9" id="KW-0812">Transmembrane</keyword>
<evidence type="ECO:0000256" key="5">
    <source>
        <dbReference type="ARBA" id="ARBA00022692"/>
    </source>
</evidence>
<dbReference type="PROSITE" id="PS51012">
    <property type="entry name" value="ABC_TM2"/>
    <property type="match status" value="1"/>
</dbReference>
<keyword evidence="12" id="KW-1185">Reference proteome</keyword>
<comment type="similarity">
    <text evidence="2 9">Belongs to the ABC-2 integral membrane protein family.</text>
</comment>
<sequence>MTMYNVNTLPTSSAVLASMWKNRNLLKQLWMRDFSIRYKNGVLGIAWALLNPLMMLTLYSFVFVFVFQMRWGSGPDTKGNFVILLFTGLVVHGFFAEFITRAPQLITSNSSYVKKVVFPLELLPLMPLLSALVNFFVGMILVCFLLFYLQGNIPLTIVFLPFIITPYALMVLGLSYFLAATGVFVRDLTHVVGIISTIAMFASPVLFPIENVPENFRIYLYANPLTVIVEQLRDVSILGNAPDWWSLLIYTAAAAVVFAIGFSWFQATRKGFADVL</sequence>
<evidence type="ECO:0000256" key="2">
    <source>
        <dbReference type="ARBA" id="ARBA00007783"/>
    </source>
</evidence>
<accession>A0ABU7ZLK1</accession>
<keyword evidence="7" id="KW-0625">Polysaccharide transport</keyword>
<keyword evidence="8 9" id="KW-0472">Membrane</keyword>
<dbReference type="Proteomes" id="UP001380822">
    <property type="component" value="Unassembled WGS sequence"/>
</dbReference>
<name>A0ABU7ZLK1_9HYPH</name>
<keyword evidence="4 9" id="KW-1003">Cell membrane</keyword>
<dbReference type="PANTHER" id="PTHR30413">
    <property type="entry name" value="INNER MEMBRANE TRANSPORT PERMEASE"/>
    <property type="match status" value="1"/>
</dbReference>
<keyword evidence="7" id="KW-0762">Sugar transport</keyword>
<protein>
    <recommendedName>
        <fullName evidence="9">Transport permease protein</fullName>
    </recommendedName>
</protein>
<dbReference type="PANTHER" id="PTHR30413:SF10">
    <property type="entry name" value="CAPSULE POLYSACCHARIDE EXPORT INNER-MEMBRANE PROTEIN CTRC"/>
    <property type="match status" value="1"/>
</dbReference>
<evidence type="ECO:0000256" key="7">
    <source>
        <dbReference type="ARBA" id="ARBA00023047"/>
    </source>
</evidence>
<dbReference type="EMBL" id="JBAKBE010000003">
    <property type="protein sequence ID" value="MEH0095896.1"/>
    <property type="molecule type" value="Genomic_DNA"/>
</dbReference>
<keyword evidence="6 9" id="KW-1133">Transmembrane helix</keyword>
<evidence type="ECO:0000313" key="12">
    <source>
        <dbReference type="Proteomes" id="UP001380822"/>
    </source>
</evidence>
<evidence type="ECO:0000259" key="10">
    <source>
        <dbReference type="PROSITE" id="PS51012"/>
    </source>
</evidence>
<feature type="transmembrane region" description="Helical" evidence="9">
    <location>
        <begin position="120"/>
        <end position="149"/>
    </location>
</feature>
<evidence type="ECO:0000256" key="9">
    <source>
        <dbReference type="RuleBase" id="RU361157"/>
    </source>
</evidence>
<feature type="transmembrane region" description="Helical" evidence="9">
    <location>
        <begin position="41"/>
        <end position="67"/>
    </location>
</feature>
<dbReference type="InterPro" id="IPR013525">
    <property type="entry name" value="ABC2_TM"/>
</dbReference>
<feature type="transmembrane region" description="Helical" evidence="9">
    <location>
        <begin position="244"/>
        <end position="265"/>
    </location>
</feature>
<evidence type="ECO:0000256" key="8">
    <source>
        <dbReference type="ARBA" id="ARBA00023136"/>
    </source>
</evidence>
<keyword evidence="3 9" id="KW-0813">Transport</keyword>
<organism evidence="11 12">
    <name type="scientific">Pannonibacter anstelovis</name>
    <dbReference type="NCBI Taxonomy" id="3121537"/>
    <lineage>
        <taxon>Bacteria</taxon>
        <taxon>Pseudomonadati</taxon>
        <taxon>Pseudomonadota</taxon>
        <taxon>Alphaproteobacteria</taxon>
        <taxon>Hyphomicrobiales</taxon>
        <taxon>Stappiaceae</taxon>
        <taxon>Pannonibacter</taxon>
    </lineage>
</organism>
<feature type="domain" description="ABC transmembrane type-2" evidence="10">
    <location>
        <begin position="43"/>
        <end position="268"/>
    </location>
</feature>
<evidence type="ECO:0000256" key="6">
    <source>
        <dbReference type="ARBA" id="ARBA00022989"/>
    </source>
</evidence>
<evidence type="ECO:0000256" key="1">
    <source>
        <dbReference type="ARBA" id="ARBA00004651"/>
    </source>
</evidence>
<comment type="subcellular location">
    <subcellularLocation>
        <location evidence="9">Cell inner membrane</location>
        <topology evidence="9">Multi-pass membrane protein</topology>
    </subcellularLocation>
    <subcellularLocation>
        <location evidence="1">Cell membrane</location>
        <topology evidence="1">Multi-pass membrane protein</topology>
    </subcellularLocation>
</comment>
<evidence type="ECO:0000256" key="4">
    <source>
        <dbReference type="ARBA" id="ARBA00022475"/>
    </source>
</evidence>
<evidence type="ECO:0000256" key="3">
    <source>
        <dbReference type="ARBA" id="ARBA00022448"/>
    </source>
</evidence>